<dbReference type="eggNOG" id="ENOG5030HG7">
    <property type="taxonomic scope" value="Bacteria"/>
</dbReference>
<proteinExistence type="predicted"/>
<gene>
    <name evidence="1" type="ordered locus">ZPR_4575</name>
</gene>
<dbReference type="STRING" id="655815.ZPR_4575"/>
<dbReference type="EMBL" id="CP001650">
    <property type="protein sequence ID" value="ADF54875.1"/>
    <property type="molecule type" value="Genomic_DNA"/>
</dbReference>
<evidence type="ECO:0000313" key="1">
    <source>
        <dbReference type="EMBL" id="ADF54875.1"/>
    </source>
</evidence>
<sequence length="496" mass="57658">MQLLILIALNVKKFYTLLSILIYFSFNVQGQNRYFDLPNELKDNNRSIEEVFTITNDENGNLTLFIDDNKTFNAYIYNKEVKQVNQLKSDGLPNKYDNIIGYVQNGEVTTLFLQHRNKRKYGAIQFDFSTRQTKEIEFDFKLKKEAYIEALSKDNKLYLLTLEKNSSNLNIYTFNGLKQSKNKINLDFEYRIKDIHSKDLYEMLLSPNGMSSSIEVEKIDNQVPISIEMASATNKLYKTLNGFDLSLDKSIFETFIISVNLKNYTAEIKQFEKPKYSSLNDYHSNSFLLDDNIYQVVANSNELYFEVKNRNSNEVLKNIFLTKDEEINFKNTPIIQDKEGDWFAPHRELEKTSKFLRKIDNENIGVSAFKNDNKNIITIGSYIEIAGGGAPMMMGMPGMGGMPGMPLYVSGNFSLYAGAYFSYTRGKSVRIKCLFDQNFEHIDGPVEENVFDKIKKFTEKLKNNDTAENVFKWNDHVYYGYYNKENESYRITKFTN</sequence>
<name>D5BDG9_ZUNPS</name>
<dbReference type="HOGENOM" id="CLU_567098_0_0_10"/>
<protein>
    <submittedName>
        <fullName evidence="1">Methionyl-tRNA synthetase</fullName>
    </submittedName>
</protein>
<keyword evidence="2" id="KW-1185">Reference proteome</keyword>
<dbReference type="Proteomes" id="UP000001654">
    <property type="component" value="Chromosome"/>
</dbReference>
<dbReference type="AlphaFoldDB" id="D5BDG9"/>
<dbReference type="GO" id="GO:0004812">
    <property type="term" value="F:aminoacyl-tRNA ligase activity"/>
    <property type="evidence" value="ECO:0007669"/>
    <property type="project" value="UniProtKB-KW"/>
</dbReference>
<reference evidence="1 2" key="1">
    <citation type="journal article" date="2010" name="BMC Genomics">
        <title>The complete genome of Zunongwangia profunda SM-A87 reveals its adaptation to the deep-sea environment and ecological role in sedimentary organic nitrogen degradation.</title>
        <authorList>
            <person name="Qin Q.L."/>
            <person name="Zhang X.Y."/>
            <person name="Wang X.M."/>
            <person name="Liu G.M."/>
            <person name="Chen X.L."/>
            <person name="Xie B.B."/>
            <person name="Dang H.Y."/>
            <person name="Zhou B.C."/>
            <person name="Yu J."/>
            <person name="Zhang Y.Z."/>
        </authorList>
    </citation>
    <scope>NUCLEOTIDE SEQUENCE [LARGE SCALE GENOMIC DNA]</scope>
    <source>
        <strain evidence="2">DSM 18752 / CCTCC AB 206139 / SM-A87</strain>
    </source>
</reference>
<evidence type="ECO:0000313" key="2">
    <source>
        <dbReference type="Proteomes" id="UP000001654"/>
    </source>
</evidence>
<dbReference type="KEGG" id="zpr:ZPR_4575"/>
<organism evidence="1 2">
    <name type="scientific">Zunongwangia profunda (strain DSM 18752 / CCTCC AB 206139 / SM-A87)</name>
    <name type="common">Wangia profunda</name>
    <dbReference type="NCBI Taxonomy" id="655815"/>
    <lineage>
        <taxon>Bacteria</taxon>
        <taxon>Pseudomonadati</taxon>
        <taxon>Bacteroidota</taxon>
        <taxon>Flavobacteriia</taxon>
        <taxon>Flavobacteriales</taxon>
        <taxon>Flavobacteriaceae</taxon>
        <taxon>Zunongwangia</taxon>
    </lineage>
</organism>
<accession>D5BDG9</accession>